<dbReference type="FunFam" id="3.90.950.10:FF:000001">
    <property type="entry name" value="dITP/XTP pyrophosphatase"/>
    <property type="match status" value="1"/>
</dbReference>
<reference evidence="12 13" key="1">
    <citation type="submission" date="2018-05" db="EMBL/GenBank/DDBJ databases">
        <title>Genomic Encyclopedia of Type Strains, Phase IV (KMG-IV): sequencing the most valuable type-strain genomes for metagenomic binning, comparative biology and taxonomic classification.</title>
        <authorList>
            <person name="Goeker M."/>
        </authorList>
    </citation>
    <scope>NUCLEOTIDE SEQUENCE [LARGE SCALE GENOMIC DNA]</scope>
    <source>
        <strain evidence="12 13">DSM 28556</strain>
    </source>
</reference>
<dbReference type="InterPro" id="IPR020922">
    <property type="entry name" value="dITP/XTP_pyrophosphatase"/>
</dbReference>
<dbReference type="NCBIfam" id="NF011397">
    <property type="entry name" value="PRK14822.1"/>
    <property type="match status" value="1"/>
</dbReference>
<evidence type="ECO:0000256" key="1">
    <source>
        <dbReference type="ARBA" id="ARBA00008023"/>
    </source>
</evidence>
<feature type="binding site" evidence="10">
    <location>
        <begin position="8"/>
        <end position="13"/>
    </location>
    <ligand>
        <name>substrate</name>
    </ligand>
</feature>
<keyword evidence="7 10" id="KW-0546">Nucleotide metabolism</keyword>
<comment type="cofactor">
    <cofactor evidence="10">
        <name>Mg(2+)</name>
        <dbReference type="ChEBI" id="CHEBI:18420"/>
    </cofactor>
    <text evidence="10">Binds 1 Mg(2+) ion per subunit.</text>
</comment>
<keyword evidence="3 10" id="KW-0479">Metal-binding</keyword>
<gene>
    <name evidence="12" type="ORF">DFR56_12024</name>
</gene>
<evidence type="ECO:0000313" key="13">
    <source>
        <dbReference type="Proteomes" id="UP000247978"/>
    </source>
</evidence>
<keyword evidence="13" id="KW-1185">Reference proteome</keyword>
<dbReference type="GO" id="GO:0005829">
    <property type="term" value="C:cytosol"/>
    <property type="evidence" value="ECO:0007669"/>
    <property type="project" value="TreeGrafter"/>
</dbReference>
<dbReference type="Gene3D" id="3.90.950.10">
    <property type="match status" value="1"/>
</dbReference>
<keyword evidence="5 10" id="KW-0378">Hydrolase</keyword>
<dbReference type="GO" id="GO:0000166">
    <property type="term" value="F:nucleotide binding"/>
    <property type="evidence" value="ECO:0007669"/>
    <property type="project" value="UniProtKB-KW"/>
</dbReference>
<dbReference type="EC" id="3.6.1.66" evidence="10"/>
<keyword evidence="4 10" id="KW-0547">Nucleotide-binding</keyword>
<comment type="catalytic activity">
    <reaction evidence="9 10">
        <text>XTP + H2O = XMP + diphosphate + H(+)</text>
        <dbReference type="Rhea" id="RHEA:28610"/>
        <dbReference type="ChEBI" id="CHEBI:15377"/>
        <dbReference type="ChEBI" id="CHEBI:15378"/>
        <dbReference type="ChEBI" id="CHEBI:33019"/>
        <dbReference type="ChEBI" id="CHEBI:57464"/>
        <dbReference type="ChEBI" id="CHEBI:61314"/>
        <dbReference type="EC" id="3.6.1.66"/>
    </reaction>
</comment>
<feature type="binding site" evidence="10">
    <location>
        <position position="177"/>
    </location>
    <ligand>
        <name>substrate</name>
    </ligand>
</feature>
<dbReference type="SUPFAM" id="SSF52972">
    <property type="entry name" value="ITPase-like"/>
    <property type="match status" value="1"/>
</dbReference>
<evidence type="ECO:0000256" key="4">
    <source>
        <dbReference type="ARBA" id="ARBA00022741"/>
    </source>
</evidence>
<comment type="subunit">
    <text evidence="2 10">Homodimer.</text>
</comment>
<name>A0A2V3VYI0_9BACI</name>
<proteinExistence type="inferred from homology"/>
<feature type="binding site" evidence="10">
    <location>
        <begin position="182"/>
        <end position="183"/>
    </location>
    <ligand>
        <name>substrate</name>
    </ligand>
</feature>
<evidence type="ECO:0000256" key="11">
    <source>
        <dbReference type="RuleBase" id="RU003781"/>
    </source>
</evidence>
<dbReference type="PANTHER" id="PTHR11067">
    <property type="entry name" value="INOSINE TRIPHOSPHATE PYROPHOSPHATASE/HAM1 PROTEIN"/>
    <property type="match status" value="1"/>
</dbReference>
<feature type="binding site" evidence="10">
    <location>
        <begin position="154"/>
        <end position="157"/>
    </location>
    <ligand>
        <name>substrate</name>
    </ligand>
</feature>
<evidence type="ECO:0000256" key="5">
    <source>
        <dbReference type="ARBA" id="ARBA00022801"/>
    </source>
</evidence>
<accession>A0A2V3VYI0</accession>
<dbReference type="PANTHER" id="PTHR11067:SF9">
    <property type="entry name" value="INOSINE TRIPHOSPHATE PYROPHOSPHATASE"/>
    <property type="match status" value="1"/>
</dbReference>
<dbReference type="GO" id="GO:0035870">
    <property type="term" value="F:dITP diphosphatase activity"/>
    <property type="evidence" value="ECO:0007669"/>
    <property type="project" value="UniProtKB-UniRule"/>
</dbReference>
<dbReference type="GO" id="GO:0036220">
    <property type="term" value="F:ITP diphosphatase activity"/>
    <property type="evidence" value="ECO:0007669"/>
    <property type="project" value="UniProtKB-UniRule"/>
</dbReference>
<dbReference type="AlphaFoldDB" id="A0A2V3VYI0"/>
<evidence type="ECO:0000313" key="12">
    <source>
        <dbReference type="EMBL" id="PXW81649.1"/>
    </source>
</evidence>
<dbReference type="RefSeq" id="WP_110397215.1">
    <property type="nucleotide sequence ID" value="NZ_JBHUHB010000001.1"/>
</dbReference>
<comment type="caution">
    <text evidence="12">The sequence shown here is derived from an EMBL/GenBank/DDBJ whole genome shotgun (WGS) entry which is preliminary data.</text>
</comment>
<dbReference type="Proteomes" id="UP000247978">
    <property type="component" value="Unassembled WGS sequence"/>
</dbReference>
<dbReference type="GO" id="GO:0046872">
    <property type="term" value="F:metal ion binding"/>
    <property type="evidence" value="ECO:0007669"/>
    <property type="project" value="UniProtKB-KW"/>
</dbReference>
<keyword evidence="6 10" id="KW-0460">Magnesium</keyword>
<sequence>MNEIIIATKNRGKAKEYNQLFNEYGITVKSLLDLSEEIPDVEETGDTFKENARLKAEQISRLLEIPVLADDSGLVIDALDGRPGVYSARYAGEPTDDKKNYEKVLNELTEVPSQSRTARFVCVLALAIPQGETVFKEGFCEGIIAESPVGGNGFGYDPIFIPEGFEKTMAQLEDEEKNKISHRYHALMKMKTWLNVKLGKGESNE</sequence>
<comment type="catalytic activity">
    <reaction evidence="10">
        <text>ITP + H2O = IMP + diphosphate + H(+)</text>
        <dbReference type="Rhea" id="RHEA:29399"/>
        <dbReference type="ChEBI" id="CHEBI:15377"/>
        <dbReference type="ChEBI" id="CHEBI:15378"/>
        <dbReference type="ChEBI" id="CHEBI:33019"/>
        <dbReference type="ChEBI" id="CHEBI:58053"/>
        <dbReference type="ChEBI" id="CHEBI:61402"/>
        <dbReference type="EC" id="3.6.1.66"/>
    </reaction>
</comment>
<dbReference type="InterPro" id="IPR029001">
    <property type="entry name" value="ITPase-like_fam"/>
</dbReference>
<dbReference type="NCBIfam" id="TIGR00042">
    <property type="entry name" value="RdgB/HAM1 family non-canonical purine NTP pyrophosphatase"/>
    <property type="match status" value="1"/>
</dbReference>
<dbReference type="Pfam" id="PF01725">
    <property type="entry name" value="Ham1p_like"/>
    <property type="match status" value="1"/>
</dbReference>
<dbReference type="GO" id="GO:0009117">
    <property type="term" value="P:nucleotide metabolic process"/>
    <property type="evidence" value="ECO:0007669"/>
    <property type="project" value="UniProtKB-KW"/>
</dbReference>
<dbReference type="CDD" id="cd00515">
    <property type="entry name" value="HAM1"/>
    <property type="match status" value="1"/>
</dbReference>
<evidence type="ECO:0000256" key="2">
    <source>
        <dbReference type="ARBA" id="ARBA00011738"/>
    </source>
</evidence>
<evidence type="ECO:0000256" key="9">
    <source>
        <dbReference type="ARBA" id="ARBA00052017"/>
    </source>
</evidence>
<evidence type="ECO:0000256" key="6">
    <source>
        <dbReference type="ARBA" id="ARBA00022842"/>
    </source>
</evidence>
<dbReference type="OrthoDB" id="9807456at2"/>
<dbReference type="HAMAP" id="MF_01405">
    <property type="entry name" value="Non_canon_purine_NTPase"/>
    <property type="match status" value="1"/>
</dbReference>
<dbReference type="GO" id="GO:0009146">
    <property type="term" value="P:purine nucleoside triphosphate catabolic process"/>
    <property type="evidence" value="ECO:0007669"/>
    <property type="project" value="UniProtKB-UniRule"/>
</dbReference>
<feature type="binding site" evidence="10">
    <location>
        <position position="42"/>
    </location>
    <ligand>
        <name>Mg(2+)</name>
        <dbReference type="ChEBI" id="CHEBI:18420"/>
    </ligand>
</feature>
<evidence type="ECO:0000256" key="10">
    <source>
        <dbReference type="HAMAP-Rule" id="MF_01405"/>
    </source>
</evidence>
<evidence type="ECO:0000256" key="3">
    <source>
        <dbReference type="ARBA" id="ARBA00022723"/>
    </source>
</evidence>
<dbReference type="EMBL" id="QJJQ01000020">
    <property type="protein sequence ID" value="PXW81649.1"/>
    <property type="molecule type" value="Genomic_DNA"/>
</dbReference>
<protein>
    <recommendedName>
        <fullName evidence="10">dITP/XTP pyrophosphatase</fullName>
        <ecNumber evidence="10">3.6.1.66</ecNumber>
    </recommendedName>
    <alternativeName>
        <fullName evidence="10">Non-canonical purine NTP pyrophosphatase</fullName>
    </alternativeName>
    <alternativeName>
        <fullName evidence="10">Non-standard purine NTP pyrophosphatase</fullName>
    </alternativeName>
    <alternativeName>
        <fullName evidence="10">Nucleoside-triphosphate diphosphatase</fullName>
    </alternativeName>
    <alternativeName>
        <fullName evidence="10">Nucleoside-triphosphate pyrophosphatase</fullName>
        <shortName evidence="10">NTPase</shortName>
    </alternativeName>
</protein>
<feature type="binding site" evidence="10">
    <location>
        <position position="72"/>
    </location>
    <ligand>
        <name>substrate</name>
    </ligand>
</feature>
<comment type="similarity">
    <text evidence="1 10 11">Belongs to the HAM1 NTPase family.</text>
</comment>
<comment type="catalytic activity">
    <reaction evidence="8 10">
        <text>dITP + H2O = dIMP + diphosphate + H(+)</text>
        <dbReference type="Rhea" id="RHEA:28342"/>
        <dbReference type="ChEBI" id="CHEBI:15377"/>
        <dbReference type="ChEBI" id="CHEBI:15378"/>
        <dbReference type="ChEBI" id="CHEBI:33019"/>
        <dbReference type="ChEBI" id="CHEBI:61194"/>
        <dbReference type="ChEBI" id="CHEBI:61382"/>
        <dbReference type="EC" id="3.6.1.66"/>
    </reaction>
</comment>
<evidence type="ECO:0000256" key="7">
    <source>
        <dbReference type="ARBA" id="ARBA00023080"/>
    </source>
</evidence>
<feature type="binding site" evidence="10">
    <location>
        <position position="71"/>
    </location>
    <ligand>
        <name>Mg(2+)</name>
        <dbReference type="ChEBI" id="CHEBI:18420"/>
    </ligand>
</feature>
<evidence type="ECO:0000256" key="8">
    <source>
        <dbReference type="ARBA" id="ARBA00051875"/>
    </source>
</evidence>
<comment type="function">
    <text evidence="10">Pyrophosphatase that catalyzes the hydrolysis of nucleoside triphosphates to their monophosphate derivatives, with a high preference for the non-canonical purine nucleotides XTP (xanthosine triphosphate), dITP (deoxyinosine triphosphate) and ITP. Seems to function as a house-cleaning enzyme that removes non-canonical purine nucleotides from the nucleotide pool, thus preventing their incorporation into DNA/RNA and avoiding chromosomal lesions.</text>
</comment>
<dbReference type="GO" id="GO:0017111">
    <property type="term" value="F:ribonucleoside triphosphate phosphatase activity"/>
    <property type="evidence" value="ECO:0007669"/>
    <property type="project" value="InterPro"/>
</dbReference>
<dbReference type="InterPro" id="IPR002637">
    <property type="entry name" value="RdgB/HAM1"/>
</dbReference>
<dbReference type="GO" id="GO:0036222">
    <property type="term" value="F:XTP diphosphatase activity"/>
    <property type="evidence" value="ECO:0007669"/>
    <property type="project" value="UniProtKB-UniRule"/>
</dbReference>
<feature type="active site" description="Proton acceptor" evidence="10">
    <location>
        <position position="71"/>
    </location>
</feature>
<organism evidence="12 13">
    <name type="scientific">Pseudogracilibacillus auburnensis</name>
    <dbReference type="NCBI Taxonomy" id="1494959"/>
    <lineage>
        <taxon>Bacteria</taxon>
        <taxon>Bacillati</taxon>
        <taxon>Bacillota</taxon>
        <taxon>Bacilli</taxon>
        <taxon>Bacillales</taxon>
        <taxon>Bacillaceae</taxon>
        <taxon>Pseudogracilibacillus</taxon>
    </lineage>
</organism>